<keyword evidence="3" id="KW-0833">Ubl conjugation pathway</keyword>
<dbReference type="Gene3D" id="3.30.40.10">
    <property type="entry name" value="Zinc/RING finger domain, C3HC4 (zinc finger)"/>
    <property type="match status" value="1"/>
</dbReference>
<dbReference type="PROSITE" id="PS00518">
    <property type="entry name" value="ZF_RING_1"/>
    <property type="match status" value="1"/>
</dbReference>
<dbReference type="Proteomes" id="UP000326565">
    <property type="component" value="Unassembled WGS sequence"/>
</dbReference>
<proteinExistence type="predicted"/>
<evidence type="ECO:0000256" key="4">
    <source>
        <dbReference type="ARBA" id="ARBA00022833"/>
    </source>
</evidence>
<name>A0A5N5X6K3_9EURO</name>
<dbReference type="SUPFAM" id="SSF57850">
    <property type="entry name" value="RING/U-box"/>
    <property type="match status" value="1"/>
</dbReference>
<keyword evidence="1" id="KW-0479">Metal-binding</keyword>
<dbReference type="InterPro" id="IPR013083">
    <property type="entry name" value="Znf_RING/FYVE/PHD"/>
</dbReference>
<gene>
    <name evidence="7" type="ORF">BDV29DRAFT_154697</name>
</gene>
<dbReference type="InterPro" id="IPR018957">
    <property type="entry name" value="Znf_C3HC4_RING-type"/>
</dbReference>
<keyword evidence="8" id="KW-1185">Reference proteome</keyword>
<evidence type="ECO:0000259" key="5">
    <source>
        <dbReference type="Pfam" id="PF00097"/>
    </source>
</evidence>
<feature type="domain" description="Zinc finger C3HC4 RING-type" evidence="5">
    <location>
        <begin position="68"/>
        <end position="98"/>
    </location>
</feature>
<organism evidence="7 8">
    <name type="scientific">Aspergillus leporis</name>
    <dbReference type="NCBI Taxonomy" id="41062"/>
    <lineage>
        <taxon>Eukaryota</taxon>
        <taxon>Fungi</taxon>
        <taxon>Dikarya</taxon>
        <taxon>Ascomycota</taxon>
        <taxon>Pezizomycotina</taxon>
        <taxon>Eurotiomycetes</taxon>
        <taxon>Eurotiomycetidae</taxon>
        <taxon>Eurotiales</taxon>
        <taxon>Aspergillaceae</taxon>
        <taxon>Aspergillus</taxon>
        <taxon>Aspergillus subgen. Circumdati</taxon>
    </lineage>
</organism>
<dbReference type="OrthoDB" id="9977870at2759"/>
<accession>A0A5N5X6K3</accession>
<keyword evidence="4" id="KW-0862">Zinc</keyword>
<evidence type="ECO:0000256" key="1">
    <source>
        <dbReference type="ARBA" id="ARBA00022723"/>
    </source>
</evidence>
<protein>
    <submittedName>
        <fullName evidence="7">Uncharacterized protein</fullName>
    </submittedName>
</protein>
<dbReference type="InterPro" id="IPR002867">
    <property type="entry name" value="IBR_dom"/>
</dbReference>
<dbReference type="AlphaFoldDB" id="A0A5N5X6K3"/>
<sequence>MERERLCTQLLVNIEEYKQWLETLSTVIKADTSGSMAEVERFLEARTAPRGKQASAAAASKAPETAECTACTDRVRLPETLQTPCLHRYCRSCLGKMIGDSLKDLSLFPPRCCRAEIPLDLLRPYLDLTIIRKFETRAVEINDRNRLYCYNVQCASYLPPSDRRDNVALCTNCWRETCALCPSHGWFKRVHQLGYQDEMEELSELPLYDRTN</sequence>
<evidence type="ECO:0000256" key="2">
    <source>
        <dbReference type="ARBA" id="ARBA00022771"/>
    </source>
</evidence>
<evidence type="ECO:0000313" key="7">
    <source>
        <dbReference type="EMBL" id="KAB8076363.1"/>
    </source>
</evidence>
<dbReference type="GO" id="GO:0008270">
    <property type="term" value="F:zinc ion binding"/>
    <property type="evidence" value="ECO:0007669"/>
    <property type="project" value="UniProtKB-KW"/>
</dbReference>
<dbReference type="InterPro" id="IPR017907">
    <property type="entry name" value="Znf_RING_CS"/>
</dbReference>
<evidence type="ECO:0000256" key="3">
    <source>
        <dbReference type="ARBA" id="ARBA00022786"/>
    </source>
</evidence>
<keyword evidence="2" id="KW-0863">Zinc-finger</keyword>
<reference evidence="7 8" key="1">
    <citation type="submission" date="2019-04" db="EMBL/GenBank/DDBJ databases">
        <title>Friends and foes A comparative genomics study of 23 Aspergillus species from section Flavi.</title>
        <authorList>
            <consortium name="DOE Joint Genome Institute"/>
            <person name="Kjaerbolling I."/>
            <person name="Vesth T."/>
            <person name="Frisvad J.C."/>
            <person name="Nybo J.L."/>
            <person name="Theobald S."/>
            <person name="Kildgaard S."/>
            <person name="Isbrandt T."/>
            <person name="Kuo A."/>
            <person name="Sato A."/>
            <person name="Lyhne E.K."/>
            <person name="Kogle M.E."/>
            <person name="Wiebenga A."/>
            <person name="Kun R.S."/>
            <person name="Lubbers R.J."/>
            <person name="Makela M.R."/>
            <person name="Barry K."/>
            <person name="Chovatia M."/>
            <person name="Clum A."/>
            <person name="Daum C."/>
            <person name="Haridas S."/>
            <person name="He G."/>
            <person name="LaButti K."/>
            <person name="Lipzen A."/>
            <person name="Mondo S."/>
            <person name="Riley R."/>
            <person name="Salamov A."/>
            <person name="Simmons B.A."/>
            <person name="Magnuson J.K."/>
            <person name="Henrissat B."/>
            <person name="Mortensen U.H."/>
            <person name="Larsen T.O."/>
            <person name="Devries R.P."/>
            <person name="Grigoriev I.V."/>
            <person name="Machida M."/>
            <person name="Baker S.E."/>
            <person name="Andersen M.R."/>
        </authorList>
    </citation>
    <scope>NUCLEOTIDE SEQUENCE [LARGE SCALE GENOMIC DNA]</scope>
    <source>
        <strain evidence="7 8">CBS 151.66</strain>
    </source>
</reference>
<dbReference type="Pfam" id="PF00097">
    <property type="entry name" value="zf-C3HC4"/>
    <property type="match status" value="1"/>
</dbReference>
<evidence type="ECO:0000259" key="6">
    <source>
        <dbReference type="Pfam" id="PF01485"/>
    </source>
</evidence>
<dbReference type="EMBL" id="ML732181">
    <property type="protein sequence ID" value="KAB8076363.1"/>
    <property type="molecule type" value="Genomic_DNA"/>
</dbReference>
<evidence type="ECO:0000313" key="8">
    <source>
        <dbReference type="Proteomes" id="UP000326565"/>
    </source>
</evidence>
<dbReference type="Pfam" id="PF01485">
    <property type="entry name" value="IBR"/>
    <property type="match status" value="1"/>
</dbReference>
<feature type="domain" description="IBR" evidence="6">
    <location>
        <begin position="134"/>
        <end position="181"/>
    </location>
</feature>